<sequence>MPVCRAGMNEVLRTHVVSFGVVRRTGAAIELEAGKSVPADTDVMLLLHALHHDPEFWGDDADEFNPSRWGVTDVEGGAAPAARAPPKHAFAPFLDGSRQCAGKALAELEWTIAMHAMLSRYDLVVAPQDAEHDTLPIKDAMFTLTEGPVACTFVPRATTTTATTTAR</sequence>
<dbReference type="Pfam" id="PF00067">
    <property type="entry name" value="p450"/>
    <property type="match status" value="1"/>
</dbReference>
<comment type="similarity">
    <text evidence="1">Belongs to the cytochrome P450 family.</text>
</comment>
<dbReference type="GO" id="GO:0004497">
    <property type="term" value="F:monooxygenase activity"/>
    <property type="evidence" value="ECO:0007669"/>
    <property type="project" value="InterPro"/>
</dbReference>
<dbReference type="EMBL" id="HBFS01026022">
    <property type="protein sequence ID" value="CAD8924192.1"/>
    <property type="molecule type" value="Transcribed_RNA"/>
</dbReference>
<gene>
    <name evidence="2" type="ORF">BSP0115_LOCUS17455</name>
</gene>
<dbReference type="InterPro" id="IPR050121">
    <property type="entry name" value="Cytochrome_P450_monoxygenase"/>
</dbReference>
<dbReference type="SUPFAM" id="SSF48264">
    <property type="entry name" value="Cytochrome P450"/>
    <property type="match status" value="1"/>
</dbReference>
<evidence type="ECO:0000313" key="2">
    <source>
        <dbReference type="EMBL" id="CAD8924192.1"/>
    </source>
</evidence>
<dbReference type="PANTHER" id="PTHR24305:SF166">
    <property type="entry name" value="CYTOCHROME P450 12A4, MITOCHONDRIAL-RELATED"/>
    <property type="match status" value="1"/>
</dbReference>
<dbReference type="AlphaFoldDB" id="A0A7S1GCZ4"/>
<reference evidence="2" key="1">
    <citation type="submission" date="2021-01" db="EMBL/GenBank/DDBJ databases">
        <authorList>
            <person name="Corre E."/>
            <person name="Pelletier E."/>
            <person name="Niang G."/>
            <person name="Scheremetjew M."/>
            <person name="Finn R."/>
            <person name="Kale V."/>
            <person name="Holt S."/>
            <person name="Cochrane G."/>
            <person name="Meng A."/>
            <person name="Brown T."/>
            <person name="Cohen L."/>
        </authorList>
    </citation>
    <scope>NUCLEOTIDE SEQUENCE</scope>
    <source>
        <strain evidence="2">Ms1</strain>
    </source>
</reference>
<organism evidence="2">
    <name type="scientific">Bicosoecida sp. CB-2014</name>
    <dbReference type="NCBI Taxonomy" id="1486930"/>
    <lineage>
        <taxon>Eukaryota</taxon>
        <taxon>Sar</taxon>
        <taxon>Stramenopiles</taxon>
        <taxon>Bigyra</taxon>
        <taxon>Opalozoa</taxon>
        <taxon>Bicosoecida</taxon>
    </lineage>
</organism>
<name>A0A7S1GCZ4_9STRA</name>
<dbReference type="InterPro" id="IPR036396">
    <property type="entry name" value="Cyt_P450_sf"/>
</dbReference>
<dbReference type="InterPro" id="IPR001128">
    <property type="entry name" value="Cyt_P450"/>
</dbReference>
<dbReference type="GO" id="GO:0005506">
    <property type="term" value="F:iron ion binding"/>
    <property type="evidence" value="ECO:0007669"/>
    <property type="project" value="InterPro"/>
</dbReference>
<dbReference type="GO" id="GO:0016705">
    <property type="term" value="F:oxidoreductase activity, acting on paired donors, with incorporation or reduction of molecular oxygen"/>
    <property type="evidence" value="ECO:0007669"/>
    <property type="project" value="InterPro"/>
</dbReference>
<dbReference type="Gene3D" id="1.10.630.10">
    <property type="entry name" value="Cytochrome P450"/>
    <property type="match status" value="1"/>
</dbReference>
<dbReference type="PANTHER" id="PTHR24305">
    <property type="entry name" value="CYTOCHROME P450"/>
    <property type="match status" value="1"/>
</dbReference>
<evidence type="ECO:0000256" key="1">
    <source>
        <dbReference type="ARBA" id="ARBA00010617"/>
    </source>
</evidence>
<accession>A0A7S1GCZ4</accession>
<evidence type="ECO:0008006" key="3">
    <source>
        <dbReference type="Google" id="ProtNLM"/>
    </source>
</evidence>
<protein>
    <recommendedName>
        <fullName evidence="3">Cytochrome P450</fullName>
    </recommendedName>
</protein>
<dbReference type="GO" id="GO:0020037">
    <property type="term" value="F:heme binding"/>
    <property type="evidence" value="ECO:0007669"/>
    <property type="project" value="InterPro"/>
</dbReference>
<proteinExistence type="inferred from homology"/>